<keyword evidence="7 15" id="KW-0479">Metal-binding</keyword>
<comment type="similarity">
    <text evidence="2 15">Belongs to the phenylalanyl-tRNA synthetase beta subunit family. Type 1 subfamily.</text>
</comment>
<dbReference type="SMART" id="SM00873">
    <property type="entry name" value="B3_4"/>
    <property type="match status" value="1"/>
</dbReference>
<dbReference type="GO" id="GO:0005524">
    <property type="term" value="F:ATP binding"/>
    <property type="evidence" value="ECO:0007669"/>
    <property type="project" value="UniProtKB-UniRule"/>
</dbReference>
<dbReference type="InterPro" id="IPR020825">
    <property type="entry name" value="Phe-tRNA_synthase-like_B3/B4"/>
</dbReference>
<dbReference type="GO" id="GO:0000287">
    <property type="term" value="F:magnesium ion binding"/>
    <property type="evidence" value="ECO:0007669"/>
    <property type="project" value="UniProtKB-UniRule"/>
</dbReference>
<accession>A0A0S7BPS8</accession>
<protein>
    <recommendedName>
        <fullName evidence="15">Phenylalanine--tRNA ligase beta subunit</fullName>
        <ecNumber evidence="15">6.1.1.20</ecNumber>
    </recommendedName>
    <alternativeName>
        <fullName evidence="15">Phenylalanyl-tRNA synthetase beta subunit</fullName>
        <shortName evidence="15">PheRS</shortName>
    </alternativeName>
</protein>
<dbReference type="PANTHER" id="PTHR10947">
    <property type="entry name" value="PHENYLALANYL-TRNA SYNTHETASE BETA CHAIN AND LEUCINE-RICH REPEAT-CONTAINING PROTEIN 47"/>
    <property type="match status" value="1"/>
</dbReference>
<gene>
    <name evidence="15" type="primary">pheT</name>
    <name evidence="20" type="ORF">ATC1_13352</name>
</gene>
<dbReference type="Pfam" id="PF01588">
    <property type="entry name" value="tRNA_bind"/>
    <property type="match status" value="1"/>
</dbReference>
<feature type="binding site" evidence="15">
    <location>
        <position position="507"/>
    </location>
    <ligand>
        <name>Mg(2+)</name>
        <dbReference type="ChEBI" id="CHEBI:18420"/>
        <note>shared with alpha subunit</note>
    </ligand>
</feature>
<evidence type="ECO:0000256" key="13">
    <source>
        <dbReference type="ARBA" id="ARBA00023146"/>
    </source>
</evidence>
<dbReference type="FunFam" id="3.30.70.380:FF:000001">
    <property type="entry name" value="Phenylalanine--tRNA ligase beta subunit"/>
    <property type="match status" value="1"/>
</dbReference>
<evidence type="ECO:0000256" key="1">
    <source>
        <dbReference type="ARBA" id="ARBA00004496"/>
    </source>
</evidence>
<dbReference type="InterPro" id="IPR009061">
    <property type="entry name" value="DNA-bd_dom_put_sf"/>
</dbReference>
<evidence type="ECO:0000313" key="20">
    <source>
        <dbReference type="EMBL" id="GAP40379.1"/>
    </source>
</evidence>
<keyword evidence="8 15" id="KW-0547">Nucleotide-binding</keyword>
<dbReference type="CDD" id="cd00769">
    <property type="entry name" value="PheRS_beta_core"/>
    <property type="match status" value="1"/>
</dbReference>
<evidence type="ECO:0000256" key="15">
    <source>
        <dbReference type="HAMAP-Rule" id="MF_00283"/>
    </source>
</evidence>
<keyword evidence="4 15" id="KW-0963">Cytoplasm</keyword>
<proteinExistence type="inferred from homology"/>
<feature type="binding site" evidence="15">
    <location>
        <position position="506"/>
    </location>
    <ligand>
        <name>Mg(2+)</name>
        <dbReference type="ChEBI" id="CHEBI:18420"/>
        <note>shared with alpha subunit</note>
    </ligand>
</feature>
<reference evidence="20" key="1">
    <citation type="journal article" date="2015" name="Genome Announc.">
        <title>Draft Genome Sequence of Anaerolineae Strain TC1, a Novel Isolate from a Methanogenic Wastewater Treatment System.</title>
        <authorList>
            <person name="Matsuura N."/>
            <person name="Tourlousse D.M."/>
            <person name="Sun L."/>
            <person name="Toyonaga M."/>
            <person name="Kuroda K."/>
            <person name="Ohashi A."/>
            <person name="Cruz R."/>
            <person name="Yamaguchi T."/>
            <person name="Sekiguchi Y."/>
        </authorList>
    </citation>
    <scope>NUCLEOTIDE SEQUENCE [LARGE SCALE GENOMIC DNA]</scope>
    <source>
        <strain evidence="20">TC1</strain>
    </source>
</reference>
<dbReference type="Pfam" id="PF03484">
    <property type="entry name" value="B5"/>
    <property type="match status" value="1"/>
</dbReference>
<dbReference type="Gene3D" id="3.30.930.10">
    <property type="entry name" value="Bira Bifunctional Protein, Domain 2"/>
    <property type="match status" value="1"/>
</dbReference>
<dbReference type="SUPFAM" id="SSF55681">
    <property type="entry name" value="Class II aaRS and biotin synthetases"/>
    <property type="match status" value="1"/>
</dbReference>
<dbReference type="GO" id="GO:0004826">
    <property type="term" value="F:phenylalanine-tRNA ligase activity"/>
    <property type="evidence" value="ECO:0007669"/>
    <property type="project" value="UniProtKB-UniRule"/>
</dbReference>
<dbReference type="Proteomes" id="UP000053370">
    <property type="component" value="Unassembled WGS sequence"/>
</dbReference>
<dbReference type="Pfam" id="PF17759">
    <property type="entry name" value="tRNA_synthFbeta"/>
    <property type="match status" value="1"/>
</dbReference>
<dbReference type="InterPro" id="IPR041616">
    <property type="entry name" value="PheRS_beta_core"/>
</dbReference>
<dbReference type="SMART" id="SM00874">
    <property type="entry name" value="B5"/>
    <property type="match status" value="1"/>
</dbReference>
<dbReference type="PROSITE" id="PS50886">
    <property type="entry name" value="TRBD"/>
    <property type="match status" value="1"/>
</dbReference>
<comment type="catalytic activity">
    <reaction evidence="14 15">
        <text>tRNA(Phe) + L-phenylalanine + ATP = L-phenylalanyl-tRNA(Phe) + AMP + diphosphate + H(+)</text>
        <dbReference type="Rhea" id="RHEA:19413"/>
        <dbReference type="Rhea" id="RHEA-COMP:9668"/>
        <dbReference type="Rhea" id="RHEA-COMP:9699"/>
        <dbReference type="ChEBI" id="CHEBI:15378"/>
        <dbReference type="ChEBI" id="CHEBI:30616"/>
        <dbReference type="ChEBI" id="CHEBI:33019"/>
        <dbReference type="ChEBI" id="CHEBI:58095"/>
        <dbReference type="ChEBI" id="CHEBI:78442"/>
        <dbReference type="ChEBI" id="CHEBI:78531"/>
        <dbReference type="ChEBI" id="CHEBI:456215"/>
        <dbReference type="EC" id="6.1.1.20"/>
    </reaction>
</comment>
<evidence type="ECO:0000313" key="21">
    <source>
        <dbReference type="Proteomes" id="UP000053370"/>
    </source>
</evidence>
<sequence length="841" mass="93748">MNIPLSWLKDFIDIDLPLEELARVMTMAGLEVDEVELRGLMGPENDHHGFKFTGLSWPADKFVTAEILEVNQHPDADRLVLCQLNDGTGERTILTGAPNLFPYIGKGRLNPSVKVAYVREGAILYDGHKPGFELTKLKKTKIRGFETNSMVCSEKELGISEEHEGIIIFEADAPVGIPLADYIGDAVFVIDILPNMARNACIKGVAREVAAQLNIPMKKPQRHVKPEGKSIEGMCRIQINEPELNNRFMVGYAEGLKSQPSPAWVQRRLRAAGMRPINSIVDATNYVMLETGQPLHAFDYDTLLKRAGNQPPTIITRRAYQGEKLVTLDNIERDLDENMMLVTDQTGSLSIAGIMGGLESEIVPETTNVLLESAVWNFINIRKTASKLRLSSEAGYRNSRGVHPAIAQEACEQCLALMVEWSGGRVAPGFIDNYAKKVIDPVNRITLQDIQRVLGVEIPLEKAAELLQRLEFECTLENDGNVLKVKTPPHRLDIGEGVIGRADILEEIARLFGYDHIPTTRMEDELPPAYANKMISFEEKLKDVLVSLGLNEIITYRLTSPEREERLLGKPAPAYVRLANPISPERCVMRTNLNVCMMEIIEKNIRLSDHLEFFEVGPVFLPREGQQLPDEAYHLAIGITGKRYSESWDTHNKICMDYFDLKGIIEAVFEGLHVPNISYSPYVCDYLHPGKCAAIYSGEELLGVFGELHPAVRQKYDLLAAPILLLDLDLGKVEPLAERIYKVQSISPFPSILEDIAVVVDETVTADEVLAVIKQAGGKTLKSAELFDIFRSAQLGSGKKSLAYNLVYQSSEKTLTDKDASAIRSKIIKRLEQVLNAKLRS</sequence>
<evidence type="ECO:0000259" key="19">
    <source>
        <dbReference type="PROSITE" id="PS51483"/>
    </source>
</evidence>
<comment type="subunit">
    <text evidence="3 15">Tetramer of two alpha and two beta subunits.</text>
</comment>
<organism evidence="20">
    <name type="scientific">Flexilinea flocculi</name>
    <dbReference type="NCBI Taxonomy" id="1678840"/>
    <lineage>
        <taxon>Bacteria</taxon>
        <taxon>Bacillati</taxon>
        <taxon>Chloroflexota</taxon>
        <taxon>Anaerolineae</taxon>
        <taxon>Anaerolineales</taxon>
        <taxon>Anaerolineaceae</taxon>
        <taxon>Flexilinea</taxon>
    </lineage>
</organism>
<dbReference type="EC" id="6.1.1.20" evidence="15"/>
<dbReference type="EMBL" id="DF968181">
    <property type="protein sequence ID" value="GAP40379.1"/>
    <property type="molecule type" value="Genomic_DNA"/>
</dbReference>
<dbReference type="AlphaFoldDB" id="A0A0S7BPS8"/>
<evidence type="ECO:0000256" key="10">
    <source>
        <dbReference type="ARBA" id="ARBA00022842"/>
    </source>
</evidence>
<dbReference type="STRING" id="1678840.ATC1_13352"/>
<keyword evidence="6 15" id="KW-0436">Ligase</keyword>
<dbReference type="CDD" id="cd02796">
    <property type="entry name" value="tRNA_bind_bactPheRS"/>
    <property type="match status" value="1"/>
</dbReference>
<dbReference type="PATRIC" id="fig|1678840.3.peg.1614"/>
<dbReference type="InterPro" id="IPR045864">
    <property type="entry name" value="aa-tRNA-synth_II/BPL/LPL"/>
</dbReference>
<evidence type="ECO:0000256" key="5">
    <source>
        <dbReference type="ARBA" id="ARBA00022555"/>
    </source>
</evidence>
<name>A0A0S7BPS8_9CHLR</name>
<dbReference type="GO" id="GO:0006432">
    <property type="term" value="P:phenylalanyl-tRNA aminoacylation"/>
    <property type="evidence" value="ECO:0007669"/>
    <property type="project" value="UniProtKB-UniRule"/>
</dbReference>
<dbReference type="Gene3D" id="3.30.56.10">
    <property type="match status" value="2"/>
</dbReference>
<dbReference type="GO" id="GO:0000049">
    <property type="term" value="F:tRNA binding"/>
    <property type="evidence" value="ECO:0007669"/>
    <property type="project" value="UniProtKB-UniRule"/>
</dbReference>
<dbReference type="SUPFAM" id="SSF50249">
    <property type="entry name" value="Nucleic acid-binding proteins"/>
    <property type="match status" value="1"/>
</dbReference>
<keyword evidence="12 15" id="KW-0648">Protein biosynthesis</keyword>
<dbReference type="InterPro" id="IPR005146">
    <property type="entry name" value="B3/B4_tRNA-bd"/>
</dbReference>
<dbReference type="SUPFAM" id="SSF46955">
    <property type="entry name" value="Putative DNA-binding domain"/>
    <property type="match status" value="1"/>
</dbReference>
<feature type="domain" description="B5" evidence="19">
    <location>
        <begin position="438"/>
        <end position="519"/>
    </location>
</feature>
<dbReference type="InterPro" id="IPR002547">
    <property type="entry name" value="tRNA-bd_dom"/>
</dbReference>
<keyword evidence="21" id="KW-1185">Reference proteome</keyword>
<dbReference type="InterPro" id="IPR045060">
    <property type="entry name" value="Phe-tRNA-ligase_IIc_bsu"/>
</dbReference>
<keyword evidence="5 16" id="KW-0820">tRNA-binding</keyword>
<dbReference type="Pfam" id="PF03147">
    <property type="entry name" value="FDX-ACB"/>
    <property type="match status" value="1"/>
</dbReference>
<dbReference type="Gene3D" id="3.50.40.10">
    <property type="entry name" value="Phenylalanyl-trna Synthetase, Chain B, domain 3"/>
    <property type="match status" value="1"/>
</dbReference>
<feature type="binding site" evidence="15">
    <location>
        <position position="503"/>
    </location>
    <ligand>
        <name>Mg(2+)</name>
        <dbReference type="ChEBI" id="CHEBI:18420"/>
        <note>shared with alpha subunit</note>
    </ligand>
</feature>
<keyword evidence="9 15" id="KW-0067">ATP-binding</keyword>
<dbReference type="InterPro" id="IPR005147">
    <property type="entry name" value="tRNA_synthase_B5-dom"/>
</dbReference>
<dbReference type="InterPro" id="IPR036690">
    <property type="entry name" value="Fdx_antiC-bd_sf"/>
</dbReference>
<dbReference type="PANTHER" id="PTHR10947:SF0">
    <property type="entry name" value="PHENYLALANINE--TRNA LIGASE BETA SUBUNIT"/>
    <property type="match status" value="1"/>
</dbReference>
<evidence type="ECO:0000259" key="17">
    <source>
        <dbReference type="PROSITE" id="PS50886"/>
    </source>
</evidence>
<feature type="domain" description="FDX-ACB" evidence="18">
    <location>
        <begin position="747"/>
        <end position="840"/>
    </location>
</feature>
<dbReference type="Gene3D" id="2.40.50.140">
    <property type="entry name" value="Nucleic acid-binding proteins"/>
    <property type="match status" value="1"/>
</dbReference>
<evidence type="ECO:0000256" key="12">
    <source>
        <dbReference type="ARBA" id="ARBA00022917"/>
    </source>
</evidence>
<dbReference type="InterPro" id="IPR004532">
    <property type="entry name" value="Phe-tRNA-ligase_IIc_bsu_bact"/>
</dbReference>
<dbReference type="RefSeq" id="WP_062279616.1">
    <property type="nucleotide sequence ID" value="NZ_DF968181.1"/>
</dbReference>
<dbReference type="GO" id="GO:0009328">
    <property type="term" value="C:phenylalanine-tRNA ligase complex"/>
    <property type="evidence" value="ECO:0007669"/>
    <property type="project" value="TreeGrafter"/>
</dbReference>
<evidence type="ECO:0000256" key="3">
    <source>
        <dbReference type="ARBA" id="ARBA00011209"/>
    </source>
</evidence>
<feature type="domain" description="TRNA-binding" evidence="17">
    <location>
        <begin position="56"/>
        <end position="180"/>
    </location>
</feature>
<dbReference type="InterPro" id="IPR005121">
    <property type="entry name" value="Fdx_antiC-bd"/>
</dbReference>
<dbReference type="NCBIfam" id="TIGR00472">
    <property type="entry name" value="pheT_bact"/>
    <property type="match status" value="1"/>
</dbReference>
<dbReference type="PROSITE" id="PS51483">
    <property type="entry name" value="B5"/>
    <property type="match status" value="1"/>
</dbReference>
<dbReference type="HAMAP" id="MF_00283">
    <property type="entry name" value="Phe_tRNA_synth_beta1"/>
    <property type="match status" value="1"/>
</dbReference>
<keyword evidence="10 15" id="KW-0460">Magnesium</keyword>
<dbReference type="Gene3D" id="3.30.70.380">
    <property type="entry name" value="Ferrodoxin-fold anticodon-binding domain"/>
    <property type="match status" value="1"/>
</dbReference>
<evidence type="ECO:0000256" key="6">
    <source>
        <dbReference type="ARBA" id="ARBA00022598"/>
    </source>
</evidence>
<dbReference type="SMART" id="SM00896">
    <property type="entry name" value="FDX-ACB"/>
    <property type="match status" value="1"/>
</dbReference>
<dbReference type="OrthoDB" id="9805455at2"/>
<evidence type="ECO:0000256" key="11">
    <source>
        <dbReference type="ARBA" id="ARBA00022884"/>
    </source>
</evidence>
<dbReference type="Pfam" id="PF03483">
    <property type="entry name" value="B3_4"/>
    <property type="match status" value="1"/>
</dbReference>
<comment type="subcellular location">
    <subcellularLocation>
        <location evidence="1 15">Cytoplasm</location>
    </subcellularLocation>
</comment>
<evidence type="ECO:0000256" key="8">
    <source>
        <dbReference type="ARBA" id="ARBA00022741"/>
    </source>
</evidence>
<dbReference type="InterPro" id="IPR033714">
    <property type="entry name" value="tRNA_bind_bactPheRS"/>
</dbReference>
<keyword evidence="11 16" id="KW-0694">RNA-binding</keyword>
<evidence type="ECO:0000256" key="7">
    <source>
        <dbReference type="ARBA" id="ARBA00022723"/>
    </source>
</evidence>
<evidence type="ECO:0000256" key="9">
    <source>
        <dbReference type="ARBA" id="ARBA00022840"/>
    </source>
</evidence>
<evidence type="ECO:0000256" key="2">
    <source>
        <dbReference type="ARBA" id="ARBA00008653"/>
    </source>
</evidence>
<comment type="cofactor">
    <cofactor evidence="15">
        <name>Mg(2+)</name>
        <dbReference type="ChEBI" id="CHEBI:18420"/>
    </cofactor>
    <text evidence="15">Binds 2 magnesium ions per tetramer.</text>
</comment>
<evidence type="ECO:0000259" key="18">
    <source>
        <dbReference type="PROSITE" id="PS51447"/>
    </source>
</evidence>
<dbReference type="SUPFAM" id="SSF54991">
    <property type="entry name" value="Anticodon-binding domain of PheRS"/>
    <property type="match status" value="1"/>
</dbReference>
<dbReference type="SUPFAM" id="SSF56037">
    <property type="entry name" value="PheT/TilS domain"/>
    <property type="match status" value="1"/>
</dbReference>
<dbReference type="PROSITE" id="PS51447">
    <property type="entry name" value="FDX_ACB"/>
    <property type="match status" value="1"/>
</dbReference>
<keyword evidence="13 15" id="KW-0030">Aminoacyl-tRNA synthetase</keyword>
<evidence type="ECO:0000256" key="16">
    <source>
        <dbReference type="PROSITE-ProRule" id="PRU00209"/>
    </source>
</evidence>
<feature type="binding site" evidence="15">
    <location>
        <position position="493"/>
    </location>
    <ligand>
        <name>Mg(2+)</name>
        <dbReference type="ChEBI" id="CHEBI:18420"/>
        <note>shared with alpha subunit</note>
    </ligand>
</feature>
<dbReference type="InterPro" id="IPR012340">
    <property type="entry name" value="NA-bd_OB-fold"/>
</dbReference>
<evidence type="ECO:0000256" key="14">
    <source>
        <dbReference type="ARBA" id="ARBA00049255"/>
    </source>
</evidence>
<evidence type="ECO:0000256" key="4">
    <source>
        <dbReference type="ARBA" id="ARBA00022490"/>
    </source>
</evidence>